<dbReference type="PANTHER" id="PTHR45588">
    <property type="entry name" value="TPR DOMAIN-CONTAINING PROTEIN"/>
    <property type="match status" value="1"/>
</dbReference>
<dbReference type="PANTHER" id="PTHR45588:SF1">
    <property type="entry name" value="WW DOMAIN-CONTAINING PROTEIN"/>
    <property type="match status" value="1"/>
</dbReference>
<dbReference type="Gene3D" id="1.25.40.10">
    <property type="entry name" value="Tetratricopeptide repeat domain"/>
    <property type="match status" value="2"/>
</dbReference>
<reference evidence="3" key="1">
    <citation type="journal article" date="2019" name="Int. J. Syst. Evol. Microbiol.">
        <title>The Global Catalogue of Microorganisms (GCM) 10K type strain sequencing project: providing services to taxonomists for standard genome sequencing and annotation.</title>
        <authorList>
            <consortium name="The Broad Institute Genomics Platform"/>
            <consortium name="The Broad Institute Genome Sequencing Center for Infectious Disease"/>
            <person name="Wu L."/>
            <person name="Ma J."/>
        </authorList>
    </citation>
    <scope>NUCLEOTIDE SEQUENCE [LARGE SCALE GENOMIC DNA]</scope>
    <source>
        <strain evidence="3">CGMCC 1.10759</strain>
    </source>
</reference>
<feature type="signal peptide" evidence="1">
    <location>
        <begin position="1"/>
        <end position="22"/>
    </location>
</feature>
<evidence type="ECO:0000313" key="2">
    <source>
        <dbReference type="EMBL" id="MFC4311296.1"/>
    </source>
</evidence>
<dbReference type="Proteomes" id="UP001595904">
    <property type="component" value="Unassembled WGS sequence"/>
</dbReference>
<dbReference type="SUPFAM" id="SSF48452">
    <property type="entry name" value="TPR-like"/>
    <property type="match status" value="2"/>
</dbReference>
<accession>A0ABV8SUQ5</accession>
<keyword evidence="3" id="KW-1185">Reference proteome</keyword>
<evidence type="ECO:0000256" key="1">
    <source>
        <dbReference type="SAM" id="SignalP"/>
    </source>
</evidence>
<gene>
    <name evidence="2" type="ORF">ACFPN2_19515</name>
</gene>
<sequence>MRIEICIALAGALWLAGTAAQAQVPVHKHYQDHESFDSTSPSGAIAPRLQNVGKHTFPVTTQSEQAQRFINQGLNLTYGFNHAEAGRAFAEAARLDPNAAMAYWGQALVLGPNINAAMGPEEEPKALAFIHKAQSLKGKVSQRERDYIDALALRFTGKPEDRAAADQAYAGAMRILQETYPDDLDAATLYAESVMDLRPWNYWTRDGRPYDQTQDIVKALDRVLAKNPDHPGALHYWIHLWEASNTPEKAEAAADRLLPLAPAAGHLVHMPGHIYQRVGRYEDAMKANQMAILADEDYITQCRAQGLYPLGYYPHNVHFLWFAASMAGQSKAAIDAANKTAEAIPPAALKEMPILQSFVLVPDYALVRFGKWDEILAAPAPRADTLFTRGVRHYARGMAFIRKKDFGAAKKEIEAVRQIAKDPKLIETPSSMSLNLADSVLRVAVEMLDGELAAAQGNYDVAIAHLDRAVRYQDNMIYTEPDDWHQPARHTLGAVLLDAGRPAEAEAVYWEDLRRNPKNGWSLFGLNKALQAQNKQEQAKLVEADFKKAWADADVTLTASRF</sequence>
<feature type="chain" id="PRO_5046398916" description="Tetratricopeptide repeat protein" evidence="1">
    <location>
        <begin position="23"/>
        <end position="562"/>
    </location>
</feature>
<protein>
    <recommendedName>
        <fullName evidence="4">Tetratricopeptide repeat protein</fullName>
    </recommendedName>
</protein>
<organism evidence="2 3">
    <name type="scientific">Steroidobacter flavus</name>
    <dbReference type="NCBI Taxonomy" id="1842136"/>
    <lineage>
        <taxon>Bacteria</taxon>
        <taxon>Pseudomonadati</taxon>
        <taxon>Pseudomonadota</taxon>
        <taxon>Gammaproteobacteria</taxon>
        <taxon>Steroidobacterales</taxon>
        <taxon>Steroidobacteraceae</taxon>
        <taxon>Steroidobacter</taxon>
    </lineage>
</organism>
<evidence type="ECO:0000313" key="3">
    <source>
        <dbReference type="Proteomes" id="UP001595904"/>
    </source>
</evidence>
<evidence type="ECO:0008006" key="4">
    <source>
        <dbReference type="Google" id="ProtNLM"/>
    </source>
</evidence>
<comment type="caution">
    <text evidence="2">The sequence shown here is derived from an EMBL/GenBank/DDBJ whole genome shotgun (WGS) entry which is preliminary data.</text>
</comment>
<keyword evidence="1" id="KW-0732">Signal</keyword>
<proteinExistence type="predicted"/>
<dbReference type="EMBL" id="JBHSDU010000003">
    <property type="protein sequence ID" value="MFC4311296.1"/>
    <property type="molecule type" value="Genomic_DNA"/>
</dbReference>
<dbReference type="InterPro" id="IPR011990">
    <property type="entry name" value="TPR-like_helical_dom_sf"/>
</dbReference>
<dbReference type="RefSeq" id="WP_380599508.1">
    <property type="nucleotide sequence ID" value="NZ_JBHSDU010000003.1"/>
</dbReference>
<name>A0ABV8SUQ5_9GAMM</name>